<evidence type="ECO:0000313" key="1">
    <source>
        <dbReference type="EMBL" id="NMU85405.1"/>
    </source>
</evidence>
<gene>
    <name evidence="1" type="ORF">HKB16_21375</name>
</gene>
<accession>A0A7Y0XDX4</accession>
<protein>
    <submittedName>
        <fullName evidence="1">Uncharacterized protein</fullName>
    </submittedName>
</protein>
<dbReference type="RefSeq" id="WP_141180039.1">
    <property type="nucleotide sequence ID" value="NZ_CP041202.1"/>
</dbReference>
<name>A0A7Y0XDX4_VIBPH</name>
<reference evidence="1 2" key="1">
    <citation type="submission" date="2020-04" db="EMBL/GenBank/DDBJ databases">
        <title>Whole-genome sequencing of Vibrio spp. from China reveals different genetic environments of blaCTX-M-14 among diverse lineages.</title>
        <authorList>
            <person name="Zheng Z."/>
            <person name="Ye L."/>
            <person name="Chen S."/>
        </authorList>
    </citation>
    <scope>NUCLEOTIDE SEQUENCE [LARGE SCALE GENOMIC DNA]</scope>
    <source>
        <strain evidence="1 2">Vb0551</strain>
    </source>
</reference>
<sequence>MNTSAERILELCDSWCSAVQLPEGGIGIGGQSEQYRLLRNGIQFHELDFTSLKAAIIGLSRALLLPGLNTIIDQDHFGLWSWCAELILSQDADVFDNEEYELRKLFETCVRASLASCVKPAASQEEWQQQVNRNELIPHNAKYFVQESNLALAYLAFPLLEGTCKKLCSDYISMDGNVLQPFEVPNRNEGVKQYDPNGRWNQKQCSSLRDLLFLTSSLYEASEIEQLKGHIKQLGDGSDAFDVIYKWRNQSLHGTTSFQTIGGTLLSLVMFLLLSKVEQNFEQVRQTALNSCRRNSQSQNRTPWSYYPPY</sequence>
<proteinExistence type="predicted"/>
<evidence type="ECO:0000313" key="2">
    <source>
        <dbReference type="Proteomes" id="UP000518904"/>
    </source>
</evidence>
<comment type="caution">
    <text evidence="1">The sequence shown here is derived from an EMBL/GenBank/DDBJ whole genome shotgun (WGS) entry which is preliminary data.</text>
</comment>
<organism evidence="1 2">
    <name type="scientific">Vibrio parahaemolyticus</name>
    <dbReference type="NCBI Taxonomy" id="670"/>
    <lineage>
        <taxon>Bacteria</taxon>
        <taxon>Pseudomonadati</taxon>
        <taxon>Pseudomonadota</taxon>
        <taxon>Gammaproteobacteria</taxon>
        <taxon>Vibrionales</taxon>
        <taxon>Vibrionaceae</taxon>
        <taxon>Vibrio</taxon>
    </lineage>
</organism>
<dbReference type="AlphaFoldDB" id="A0A7Y0XDX4"/>
<dbReference type="Proteomes" id="UP000518904">
    <property type="component" value="Unassembled WGS sequence"/>
</dbReference>
<dbReference type="EMBL" id="JABCLB010002212">
    <property type="protein sequence ID" value="NMU85405.1"/>
    <property type="molecule type" value="Genomic_DNA"/>
</dbReference>